<dbReference type="OrthoDB" id="7312911at2"/>
<dbReference type="AlphaFoldDB" id="A0A2S2CW44"/>
<protein>
    <recommendedName>
        <fullName evidence="3">Flagellin C-terminal domain-containing protein</fullName>
    </recommendedName>
</protein>
<name>A0A2S2CW44_9PROT</name>
<gene>
    <name evidence="1" type="ORF">DEW08_21610</name>
</gene>
<dbReference type="EMBL" id="CP029356">
    <property type="protein sequence ID" value="AWK88696.1"/>
    <property type="molecule type" value="Genomic_DNA"/>
</dbReference>
<dbReference type="PANTHER" id="PTHR42792">
    <property type="entry name" value="FLAGELLIN"/>
    <property type="match status" value="1"/>
</dbReference>
<dbReference type="Proteomes" id="UP000245629">
    <property type="component" value="Plasmid unnamed1"/>
</dbReference>
<geneLocation type="plasmid" evidence="1 2">
    <name>unnamed1</name>
</geneLocation>
<dbReference type="SUPFAM" id="SSF64518">
    <property type="entry name" value="Phase 1 flagellin"/>
    <property type="match status" value="2"/>
</dbReference>
<keyword evidence="1" id="KW-0614">Plasmid</keyword>
<evidence type="ECO:0008006" key="3">
    <source>
        <dbReference type="Google" id="ProtNLM"/>
    </source>
</evidence>
<evidence type="ECO:0000313" key="1">
    <source>
        <dbReference type="EMBL" id="AWK88696.1"/>
    </source>
</evidence>
<dbReference type="GO" id="GO:0005198">
    <property type="term" value="F:structural molecule activity"/>
    <property type="evidence" value="ECO:0007669"/>
    <property type="project" value="InterPro"/>
</dbReference>
<dbReference type="PANTHER" id="PTHR42792:SF1">
    <property type="entry name" value="FLAGELLAR HOOK-ASSOCIATED PROTEIN 3"/>
    <property type="match status" value="1"/>
</dbReference>
<keyword evidence="2" id="KW-1185">Reference proteome</keyword>
<proteinExistence type="predicted"/>
<accession>A0A2S2CW44</accession>
<evidence type="ECO:0000313" key="2">
    <source>
        <dbReference type="Proteomes" id="UP000245629"/>
    </source>
</evidence>
<organism evidence="1 2">
    <name type="scientific">Azospirillum thermophilum</name>
    <dbReference type="NCBI Taxonomy" id="2202148"/>
    <lineage>
        <taxon>Bacteria</taxon>
        <taxon>Pseudomonadati</taxon>
        <taxon>Pseudomonadota</taxon>
        <taxon>Alphaproteobacteria</taxon>
        <taxon>Rhodospirillales</taxon>
        <taxon>Azospirillaceae</taxon>
        <taxon>Azospirillum</taxon>
    </lineage>
</organism>
<sequence>MSTITQVSTYSRYLSLVRNLTNGQGTVDSLSQQLTTGKKSVDLNAYGPEVQKLLDLRAEMARRNNYVQNIDTASPRLQATDKVLTSLEKLATDWQSSNLMPFEPGPPSVTSTYNANADAMDVSLNLSKSKLMVGARFTVTAVPSKDGANGTYDVTVSDGLGGTSTRSINLKTVPPNDGGGYNFKIAGGPGEGAVLNLDFKNLQAASSSNFTVTFPKADQMKERAEGALRDIRQYLNERFGERFLFSGSRFSTEPVTDLSAGPQVTKVTLNGPIVSDEDYFEVTINGRKFGYQVGPTDPKTLSSVADALTQQIAKADPPLPVTLQSKDGIITVTGKDASQKFDVSARVFNSASIDNSATTPTTVQAATATAQQVDSFTLTGDKVDIGDTFEFSVHVGDPDDPFNQKYYTQYPNEPRDLPPYTEYKVSYTVTEKDYNAGVTDTTQVATQLRQQFNTLYPNAPLTAQGSGATILPTSNGMLDPNHPNRTQLFSTTAKAVNGSVQNTVSVATLPPVPDKVMDIPDTTPPDLPFYDSEFLTKGKNPEAYRKAMVTADDSLNITYGVTADDQAFQTLIKAFRLARAAASNPGKYEELVGQSRSLMAEAQGQVRNIHAKVASDLATLEDQKTTHKTAIATLTDRVAKIEGIDETEVAARLSSAMNTLQASYTVAGQTQKLSLLNYIA</sequence>
<dbReference type="GO" id="GO:0009288">
    <property type="term" value="C:bacterial-type flagellum"/>
    <property type="evidence" value="ECO:0007669"/>
    <property type="project" value="InterPro"/>
</dbReference>
<dbReference type="RefSeq" id="WP_109331268.1">
    <property type="nucleotide sequence ID" value="NZ_CP029356.1"/>
</dbReference>
<dbReference type="InterPro" id="IPR001492">
    <property type="entry name" value="Flagellin"/>
</dbReference>
<reference evidence="2" key="1">
    <citation type="submission" date="2018-05" db="EMBL/GenBank/DDBJ databases">
        <title>Azospirillum thermophila sp. nov., a novel isolated from hot spring.</title>
        <authorList>
            <person name="Zhao Z."/>
        </authorList>
    </citation>
    <scope>NUCLEOTIDE SEQUENCE [LARGE SCALE GENOMIC DNA]</scope>
    <source>
        <strain evidence="2">CFH 70021</strain>
        <plasmid evidence="2">unnamed1</plasmid>
    </source>
</reference>
<dbReference type="KEGG" id="azz:DEW08_21610"/>